<dbReference type="SUPFAM" id="SSF55347">
    <property type="entry name" value="Glyceraldehyde-3-phosphate dehydrogenase-like, C-terminal domain"/>
    <property type="match status" value="1"/>
</dbReference>
<dbReference type="InterPro" id="IPR036291">
    <property type="entry name" value="NAD(P)-bd_dom_sf"/>
</dbReference>
<keyword evidence="4" id="KW-1185">Reference proteome</keyword>
<dbReference type="InterPro" id="IPR055170">
    <property type="entry name" value="GFO_IDH_MocA-like_dom"/>
</dbReference>
<dbReference type="PANTHER" id="PTHR43377:SF1">
    <property type="entry name" value="BILIVERDIN REDUCTASE A"/>
    <property type="match status" value="1"/>
</dbReference>
<dbReference type="Pfam" id="PF22725">
    <property type="entry name" value="GFO_IDH_MocA_C3"/>
    <property type="match status" value="1"/>
</dbReference>
<dbReference type="SUPFAM" id="SSF51735">
    <property type="entry name" value="NAD(P)-binding Rossmann-fold domains"/>
    <property type="match status" value="1"/>
</dbReference>
<sequence length="333" mass="37199">MRSFAQIIINVVLMNKVRCAVIGVGYLGRFHAQKYQMLPNVDLVAICDVNKEACEKVSHELNVPAFLDYRDLFGKVDAVSIAATTNKHYDIAKELLTQGIHVLIEKPITETVAQANELIALAKKHQAKLQVGHLERFNAARLALDDHLEHPLFIESQRLAPFNPRGTDVNVILDLMIHDIDLIQAIVKSPIIHIDAQGAPILSKSIDIANARLTFENHCVANVTASRISFKTERSMRIFQPNSYISIDYHNKQFAVFQKGDGEMFPGIPEITRHQSVFEKGDALMEEIKAFLLCIENDTTPLVTGEEGRDALEVAAKITALIDKNLSLRNAFI</sequence>
<dbReference type="Gene3D" id="3.30.360.10">
    <property type="entry name" value="Dihydrodipicolinate Reductase, domain 2"/>
    <property type="match status" value="1"/>
</dbReference>
<dbReference type="STRING" id="449.LHA_1808"/>
<feature type="domain" description="GFO/IDH/MocA-like oxidoreductase" evidence="2">
    <location>
        <begin position="168"/>
        <end position="238"/>
    </location>
</feature>
<evidence type="ECO:0000259" key="1">
    <source>
        <dbReference type="Pfam" id="PF01408"/>
    </source>
</evidence>
<dbReference type="Proteomes" id="UP000032803">
    <property type="component" value="Chromosome I"/>
</dbReference>
<accession>A0A0A8UTI4</accession>
<dbReference type="PATRIC" id="fig|449.7.peg.2321"/>
<name>A0A0A8UTI4_LEGHA</name>
<dbReference type="HOGENOM" id="CLU_023194_10_0_6"/>
<evidence type="ECO:0000259" key="2">
    <source>
        <dbReference type="Pfam" id="PF22725"/>
    </source>
</evidence>
<dbReference type="KEGG" id="lha:LHA_1808"/>
<dbReference type="PANTHER" id="PTHR43377">
    <property type="entry name" value="BILIVERDIN REDUCTASE A"/>
    <property type="match status" value="1"/>
</dbReference>
<proteinExistence type="predicted"/>
<gene>
    <name evidence="3" type="ORF">LHA_1808</name>
</gene>
<reference evidence="4" key="1">
    <citation type="submission" date="2014-09" db="EMBL/GenBank/DDBJ databases">
        <authorList>
            <person name="Gomez-Valero L."/>
        </authorList>
    </citation>
    <scope>NUCLEOTIDE SEQUENCE [LARGE SCALE GENOMIC DNA]</scope>
    <source>
        <strain evidence="4">ATCC35250</strain>
    </source>
</reference>
<dbReference type="GO" id="GO:0000166">
    <property type="term" value="F:nucleotide binding"/>
    <property type="evidence" value="ECO:0007669"/>
    <property type="project" value="InterPro"/>
</dbReference>
<dbReference type="InterPro" id="IPR000683">
    <property type="entry name" value="Gfo/Idh/MocA-like_OxRdtase_N"/>
</dbReference>
<evidence type="ECO:0000313" key="4">
    <source>
        <dbReference type="Proteomes" id="UP000032803"/>
    </source>
</evidence>
<dbReference type="InterPro" id="IPR051450">
    <property type="entry name" value="Gfo/Idh/MocA_Oxidoreductases"/>
</dbReference>
<feature type="domain" description="Gfo/Idh/MocA-like oxidoreductase N-terminal" evidence="1">
    <location>
        <begin position="17"/>
        <end position="133"/>
    </location>
</feature>
<evidence type="ECO:0000313" key="3">
    <source>
        <dbReference type="EMBL" id="CEK10841.1"/>
    </source>
</evidence>
<dbReference type="Gene3D" id="3.40.50.720">
    <property type="entry name" value="NAD(P)-binding Rossmann-like Domain"/>
    <property type="match status" value="1"/>
</dbReference>
<dbReference type="EMBL" id="LN681225">
    <property type="protein sequence ID" value="CEK10841.1"/>
    <property type="molecule type" value="Genomic_DNA"/>
</dbReference>
<dbReference type="AlphaFoldDB" id="A0A0A8UTI4"/>
<organism evidence="3 4">
    <name type="scientific">Legionella hackeliae</name>
    <dbReference type="NCBI Taxonomy" id="449"/>
    <lineage>
        <taxon>Bacteria</taxon>
        <taxon>Pseudomonadati</taxon>
        <taxon>Pseudomonadota</taxon>
        <taxon>Gammaproteobacteria</taxon>
        <taxon>Legionellales</taxon>
        <taxon>Legionellaceae</taxon>
        <taxon>Legionella</taxon>
    </lineage>
</organism>
<protein>
    <submittedName>
        <fullName evidence="3">Oxidoreductase</fullName>
    </submittedName>
</protein>
<dbReference type="Pfam" id="PF01408">
    <property type="entry name" value="GFO_IDH_MocA"/>
    <property type="match status" value="1"/>
</dbReference>